<dbReference type="Proteomes" id="UP001519921">
    <property type="component" value="Unassembled WGS sequence"/>
</dbReference>
<dbReference type="SUPFAM" id="SSF51182">
    <property type="entry name" value="RmlC-like cupins"/>
    <property type="match status" value="1"/>
</dbReference>
<evidence type="ECO:0000256" key="5">
    <source>
        <dbReference type="ARBA" id="ARBA00023163"/>
    </source>
</evidence>
<evidence type="ECO:0000256" key="2">
    <source>
        <dbReference type="ARBA" id="ARBA00022801"/>
    </source>
</evidence>
<dbReference type="SUPFAM" id="SSF51445">
    <property type="entry name" value="(Trans)glycosidases"/>
    <property type="match status" value="1"/>
</dbReference>
<comment type="similarity">
    <text evidence="1">Belongs to the glycosyl hydrolase 39 family.</text>
</comment>
<keyword evidence="5" id="KW-0804">Transcription</keyword>
<dbReference type="InterPro" id="IPR017853">
    <property type="entry name" value="GH"/>
</dbReference>
<keyword evidence="2" id="KW-0378">Hydrolase</keyword>
<evidence type="ECO:0000313" key="9">
    <source>
        <dbReference type="Proteomes" id="UP001519921"/>
    </source>
</evidence>
<dbReference type="SUPFAM" id="SSF46689">
    <property type="entry name" value="Homeodomain-like"/>
    <property type="match status" value="1"/>
</dbReference>
<protein>
    <submittedName>
        <fullName evidence="8">Helix-turn-helix domain-containing protein</fullName>
    </submittedName>
</protein>
<evidence type="ECO:0000256" key="1">
    <source>
        <dbReference type="ARBA" id="ARBA00008875"/>
    </source>
</evidence>
<evidence type="ECO:0000256" key="3">
    <source>
        <dbReference type="ARBA" id="ARBA00023015"/>
    </source>
</evidence>
<evidence type="ECO:0000256" key="6">
    <source>
        <dbReference type="ARBA" id="ARBA00023295"/>
    </source>
</evidence>
<dbReference type="Gene3D" id="1.10.10.60">
    <property type="entry name" value="Homeodomain-like"/>
    <property type="match status" value="2"/>
</dbReference>
<dbReference type="PROSITE" id="PS01124">
    <property type="entry name" value="HTH_ARAC_FAMILY_2"/>
    <property type="match status" value="1"/>
</dbReference>
<accession>A0ABS7AJ07</accession>
<dbReference type="Pfam" id="PF12833">
    <property type="entry name" value="HTH_18"/>
    <property type="match status" value="1"/>
</dbReference>
<evidence type="ECO:0000259" key="7">
    <source>
        <dbReference type="PROSITE" id="PS01124"/>
    </source>
</evidence>
<dbReference type="PANTHER" id="PTHR43280">
    <property type="entry name" value="ARAC-FAMILY TRANSCRIPTIONAL REGULATOR"/>
    <property type="match status" value="1"/>
</dbReference>
<dbReference type="InterPro" id="IPR018062">
    <property type="entry name" value="HTH_AraC-typ_CS"/>
</dbReference>
<dbReference type="Gene3D" id="3.20.20.80">
    <property type="entry name" value="Glycosidases"/>
    <property type="match status" value="1"/>
</dbReference>
<dbReference type="Gene3D" id="2.60.120.10">
    <property type="entry name" value="Jelly Rolls"/>
    <property type="match status" value="1"/>
</dbReference>
<evidence type="ECO:0000313" key="8">
    <source>
        <dbReference type="EMBL" id="MBW6408648.1"/>
    </source>
</evidence>
<dbReference type="InterPro" id="IPR011051">
    <property type="entry name" value="RmlC_Cupin_sf"/>
</dbReference>
<dbReference type="Pfam" id="PF01229">
    <property type="entry name" value="Glyco_hydro_39"/>
    <property type="match status" value="1"/>
</dbReference>
<keyword evidence="9" id="KW-1185">Reference proteome</keyword>
<dbReference type="InterPro" id="IPR049166">
    <property type="entry name" value="GH39_cat"/>
</dbReference>
<comment type="caution">
    <text evidence="8">The sequence shown here is derived from an EMBL/GenBank/DDBJ whole genome shotgun (WGS) entry which is preliminary data.</text>
</comment>
<dbReference type="InterPro" id="IPR009057">
    <property type="entry name" value="Homeodomain-like_sf"/>
</dbReference>
<evidence type="ECO:0000256" key="4">
    <source>
        <dbReference type="ARBA" id="ARBA00023125"/>
    </source>
</evidence>
<dbReference type="PROSITE" id="PS00041">
    <property type="entry name" value="HTH_ARAC_FAMILY_1"/>
    <property type="match status" value="1"/>
</dbReference>
<dbReference type="Gene3D" id="2.60.40.1500">
    <property type="entry name" value="Glycosyl hydrolase domain, family 39"/>
    <property type="match status" value="1"/>
</dbReference>
<proteinExistence type="inferred from homology"/>
<dbReference type="SMART" id="SM00342">
    <property type="entry name" value="HTH_ARAC"/>
    <property type="match status" value="1"/>
</dbReference>
<dbReference type="InterPro" id="IPR003313">
    <property type="entry name" value="AraC-bd"/>
</dbReference>
<dbReference type="PANTHER" id="PTHR43280:SF34">
    <property type="entry name" value="ARAC-FAMILY TRANSCRIPTIONAL REGULATOR"/>
    <property type="match status" value="1"/>
</dbReference>
<keyword evidence="6" id="KW-0326">Glycosidase</keyword>
<dbReference type="SUPFAM" id="SSF51011">
    <property type="entry name" value="Glycosyl hydrolase domain"/>
    <property type="match status" value="1"/>
</dbReference>
<dbReference type="InterPro" id="IPR018060">
    <property type="entry name" value="HTH_AraC"/>
</dbReference>
<organism evidence="8 9">
    <name type="scientific">Clostridium weizhouense</name>
    <dbReference type="NCBI Taxonomy" id="2859781"/>
    <lineage>
        <taxon>Bacteria</taxon>
        <taxon>Bacillati</taxon>
        <taxon>Bacillota</taxon>
        <taxon>Clostridia</taxon>
        <taxon>Eubacteriales</taxon>
        <taxon>Clostridiaceae</taxon>
        <taxon>Clostridium</taxon>
    </lineage>
</organism>
<keyword evidence="3" id="KW-0805">Transcription regulation</keyword>
<name>A0ABS7AJ07_9CLOT</name>
<gene>
    <name evidence="8" type="ORF">KYD98_00915</name>
</gene>
<feature type="domain" description="HTH araC/xylS-type" evidence="7">
    <location>
        <begin position="176"/>
        <end position="274"/>
    </location>
</feature>
<keyword evidence="4" id="KW-0238">DNA-binding</keyword>
<sequence length="690" mass="82426">MRKEYISYEKNLPILISYVSIKEYPLHWHNSIEIIYVLKGNLNITIDTDNFELTENELEIINVEETHSIYSNDENNKVLIFQIDPTFFEKYYKDIKNMFFYTNSSDDRAQEGEEYEELRKLLSRILCEFIQKQEDFNKEIESNLINLLYHLLNHFHYLIYEKEELKENSEQLERYHRISKYIYNNYNNNITLQEIAKKEFLSPHYLSHEIKSATGYTFTDLINLTRVEESLKLLLDTDMSISEISDEIGFSHIRYFNKNFKFYYNCTPFQYRKKYKIDDKTLEKLKDVDYYPVKESLNLVIRHLEDYERFNYENKLWKIHINMNDSIGEFNENFREIIGLGEAFDLLIEDNKDILEEIQEEIHFNYGRLENFFHPDMGIFPKNNFFNWNKINSVLEFLNYIELKPLIVIDDYEIFSSSDFKNILKSFYEYFSLSDIIDLKDFQFQFSSKIDKNIKLYLSKTIEEKYNFHIIEKSFTSKKILNKIYDTAYMLPYIIHNYIWNENELDFLNAFDVLGKQVFLTNEVFIGASGIVNDVGIKKPSYYAYYLLSKMSGDIVAKENGYIVTKKNNSYSILLYSYNDHIMDLIDIDDISIKRGLKKPVQKKFSLNISNINSSTRSITYEINEKIGSSFNYWIAMGKPNRLNKEEKEILYKASFPKIEFKYTKNSSILNIVTKLKGYGAILILINEVL</sequence>
<dbReference type="RefSeq" id="WP_219777709.1">
    <property type="nucleotide sequence ID" value="NZ_JAHXPT010000001.1"/>
</dbReference>
<reference evidence="8 9" key="1">
    <citation type="submission" date="2021-07" db="EMBL/GenBank/DDBJ databases">
        <title>Clostridium weizhouense sp. nov., an anaerobic bacterium isolated from activated sludge of Petroleum wastewater.</title>
        <authorList>
            <person name="Li Q."/>
        </authorList>
    </citation>
    <scope>NUCLEOTIDE SEQUENCE [LARGE SCALE GENOMIC DNA]</scope>
    <source>
        <strain evidence="8 9">YB-6</strain>
    </source>
</reference>
<dbReference type="InterPro" id="IPR014710">
    <property type="entry name" value="RmlC-like_jellyroll"/>
</dbReference>
<dbReference type="EMBL" id="JAHXPT010000001">
    <property type="protein sequence ID" value="MBW6408648.1"/>
    <property type="molecule type" value="Genomic_DNA"/>
</dbReference>
<dbReference type="Pfam" id="PF02311">
    <property type="entry name" value="AraC_binding"/>
    <property type="match status" value="1"/>
</dbReference>